<dbReference type="EMBL" id="FOZW01000024">
    <property type="protein sequence ID" value="SFT26188.1"/>
    <property type="molecule type" value="Genomic_DNA"/>
</dbReference>
<proteinExistence type="predicted"/>
<dbReference type="PROSITE" id="PS50943">
    <property type="entry name" value="HTH_CROC1"/>
    <property type="match status" value="1"/>
</dbReference>
<keyword evidence="1 3" id="KW-0238">DNA-binding</keyword>
<keyword evidence="4" id="KW-1185">Reference proteome</keyword>
<dbReference type="RefSeq" id="WP_092431163.1">
    <property type="nucleotide sequence ID" value="NZ_FNCL01000027.1"/>
</dbReference>
<evidence type="ECO:0000313" key="4">
    <source>
        <dbReference type="Proteomes" id="UP000199392"/>
    </source>
</evidence>
<feature type="domain" description="HTH cro/C1-type" evidence="2">
    <location>
        <begin position="54"/>
        <end position="108"/>
    </location>
</feature>
<dbReference type="AlphaFoldDB" id="A0A1I6WJJ1"/>
<dbReference type="GO" id="GO:0005829">
    <property type="term" value="C:cytosol"/>
    <property type="evidence" value="ECO:0007669"/>
    <property type="project" value="TreeGrafter"/>
</dbReference>
<dbReference type="GO" id="GO:0003677">
    <property type="term" value="F:DNA binding"/>
    <property type="evidence" value="ECO:0007669"/>
    <property type="project" value="UniProtKB-KW"/>
</dbReference>
<gene>
    <name evidence="3" type="ORF">SAMN04488050_12447</name>
</gene>
<dbReference type="Proteomes" id="UP000199392">
    <property type="component" value="Unassembled WGS sequence"/>
</dbReference>
<organism evidence="3 4">
    <name type="scientific">Alloyangia pacifica</name>
    <dbReference type="NCBI Taxonomy" id="311180"/>
    <lineage>
        <taxon>Bacteria</taxon>
        <taxon>Pseudomonadati</taxon>
        <taxon>Pseudomonadota</taxon>
        <taxon>Alphaproteobacteria</taxon>
        <taxon>Rhodobacterales</taxon>
        <taxon>Roseobacteraceae</taxon>
        <taxon>Alloyangia</taxon>
    </lineage>
</organism>
<sequence length="109" mass="11903">MNEMITIPRAEYEALIEARDDLEDIAAFDRAKVDGGESIPSDAVARIIEGESPLRVFRELRGLTQAELASRAEVHRVTVAEIETGRKNGSLDALKRLAAALSVTVDDLI</sequence>
<dbReference type="GO" id="GO:0003700">
    <property type="term" value="F:DNA-binding transcription factor activity"/>
    <property type="evidence" value="ECO:0007669"/>
    <property type="project" value="TreeGrafter"/>
</dbReference>
<dbReference type="Pfam" id="PF01381">
    <property type="entry name" value="HTH_3"/>
    <property type="match status" value="1"/>
</dbReference>
<dbReference type="Gene3D" id="1.10.260.40">
    <property type="entry name" value="lambda repressor-like DNA-binding domains"/>
    <property type="match status" value="1"/>
</dbReference>
<dbReference type="OrthoDB" id="407979at2"/>
<dbReference type="SMART" id="SM00530">
    <property type="entry name" value="HTH_XRE"/>
    <property type="match status" value="1"/>
</dbReference>
<dbReference type="STRING" id="311180.SAMN04488050_12447"/>
<dbReference type="SUPFAM" id="SSF47413">
    <property type="entry name" value="lambda repressor-like DNA-binding domains"/>
    <property type="match status" value="1"/>
</dbReference>
<reference evidence="4" key="1">
    <citation type="submission" date="2016-10" db="EMBL/GenBank/DDBJ databases">
        <authorList>
            <person name="Varghese N."/>
            <person name="Submissions S."/>
        </authorList>
    </citation>
    <scope>NUCLEOTIDE SEQUENCE [LARGE SCALE GENOMIC DNA]</scope>
    <source>
        <strain evidence="4">DSM 26894</strain>
    </source>
</reference>
<dbReference type="InterPro" id="IPR050807">
    <property type="entry name" value="TransReg_Diox_bact_type"/>
</dbReference>
<evidence type="ECO:0000256" key="1">
    <source>
        <dbReference type="ARBA" id="ARBA00023125"/>
    </source>
</evidence>
<evidence type="ECO:0000313" key="3">
    <source>
        <dbReference type="EMBL" id="SFT26188.1"/>
    </source>
</evidence>
<dbReference type="PANTHER" id="PTHR46797:SF1">
    <property type="entry name" value="METHYLPHOSPHONATE SYNTHASE"/>
    <property type="match status" value="1"/>
</dbReference>
<dbReference type="InterPro" id="IPR010982">
    <property type="entry name" value="Lambda_DNA-bd_dom_sf"/>
</dbReference>
<protein>
    <submittedName>
        <fullName evidence="3">DNA-binding transcriptional regulator, XRE-family HTH domain</fullName>
    </submittedName>
</protein>
<dbReference type="InterPro" id="IPR001387">
    <property type="entry name" value="Cro/C1-type_HTH"/>
</dbReference>
<dbReference type="PANTHER" id="PTHR46797">
    <property type="entry name" value="HTH-TYPE TRANSCRIPTIONAL REGULATOR"/>
    <property type="match status" value="1"/>
</dbReference>
<evidence type="ECO:0000259" key="2">
    <source>
        <dbReference type="PROSITE" id="PS50943"/>
    </source>
</evidence>
<name>A0A1I6WJJ1_9RHOB</name>
<dbReference type="CDD" id="cd00093">
    <property type="entry name" value="HTH_XRE"/>
    <property type="match status" value="1"/>
</dbReference>
<accession>A0A1I6WJJ1</accession>